<name>A0ABX4BVN2_FLAFR</name>
<gene>
    <name evidence="7" type="ORF">B0A65_04225</name>
</gene>
<evidence type="ECO:0000256" key="2">
    <source>
        <dbReference type="ARBA" id="ARBA00023002"/>
    </source>
</evidence>
<keyword evidence="2 4" id="KW-0560">Oxidoreductase</keyword>
<comment type="caution">
    <text evidence="7">The sequence shown here is derived from an EMBL/GenBank/DDBJ whole genome shotgun (WGS) entry which is preliminary data.</text>
</comment>
<comment type="similarity">
    <text evidence="1 4">Belongs to the D-isomer specific 2-hydroxyacid dehydrogenase family.</text>
</comment>
<dbReference type="InterPro" id="IPR050857">
    <property type="entry name" value="D-2-hydroxyacid_DH"/>
</dbReference>
<evidence type="ECO:0000256" key="3">
    <source>
        <dbReference type="ARBA" id="ARBA00023027"/>
    </source>
</evidence>
<evidence type="ECO:0000259" key="5">
    <source>
        <dbReference type="Pfam" id="PF00389"/>
    </source>
</evidence>
<feature type="domain" description="D-isomer specific 2-hydroxyacid dehydrogenase NAD-binding" evidence="6">
    <location>
        <begin position="116"/>
        <end position="295"/>
    </location>
</feature>
<evidence type="ECO:0000313" key="7">
    <source>
        <dbReference type="EMBL" id="OXA81471.1"/>
    </source>
</evidence>
<evidence type="ECO:0000313" key="8">
    <source>
        <dbReference type="Proteomes" id="UP000198382"/>
    </source>
</evidence>
<dbReference type="Pfam" id="PF00389">
    <property type="entry name" value="2-Hacid_dh"/>
    <property type="match status" value="1"/>
</dbReference>
<organism evidence="7 8">
    <name type="scientific">Flavobacterium frigidimaris</name>
    <dbReference type="NCBI Taxonomy" id="262320"/>
    <lineage>
        <taxon>Bacteria</taxon>
        <taxon>Pseudomonadati</taxon>
        <taxon>Bacteroidota</taxon>
        <taxon>Flavobacteriia</taxon>
        <taxon>Flavobacteriales</taxon>
        <taxon>Flavobacteriaceae</taxon>
        <taxon>Flavobacterium</taxon>
    </lineage>
</organism>
<dbReference type="InterPro" id="IPR006140">
    <property type="entry name" value="D-isomer_DH_NAD-bd"/>
</dbReference>
<dbReference type="PANTHER" id="PTHR42789">
    <property type="entry name" value="D-ISOMER SPECIFIC 2-HYDROXYACID DEHYDROGENASE FAMILY PROTEIN (AFU_ORTHOLOGUE AFUA_6G10090)"/>
    <property type="match status" value="1"/>
</dbReference>
<evidence type="ECO:0000256" key="4">
    <source>
        <dbReference type="RuleBase" id="RU003719"/>
    </source>
</evidence>
<feature type="domain" description="D-isomer specific 2-hydroxyacid dehydrogenase catalytic" evidence="5">
    <location>
        <begin position="14"/>
        <end position="316"/>
    </location>
</feature>
<dbReference type="InterPro" id="IPR006139">
    <property type="entry name" value="D-isomer_2_OHA_DH_cat_dom"/>
</dbReference>
<keyword evidence="8" id="KW-1185">Reference proteome</keyword>
<sequence>MIGKMKIVVTESQDFSEQALVLLSEIGTVILLDVQDENSLQDCLKDADILFVRLRFHISVKIIDSAPQLKYILTATTGLDHIDVDYFESNGGKVISLKGEYDFLSSIPSTAEHTWGLILSLMRNVTRAFDDVKNGFWRRDLFKGNNLKGKKIGLLGLGRVGSQVANYAEVFGMEIGFYDHENIKKANCKSFDNPKEMFSWADIISIHIPLKVENIHFVNGELLDQIKSNAFLINTSRGAVVDELYLCQLIEKKTIKGYASDVLENEIISKNNLENEKLIMLAKENYNVILTPHIAGATYESMEMTEEFVVRKLFKMINRN</sequence>
<dbReference type="PANTHER" id="PTHR42789:SF1">
    <property type="entry name" value="D-ISOMER SPECIFIC 2-HYDROXYACID DEHYDROGENASE FAMILY PROTEIN (AFU_ORTHOLOGUE AFUA_6G10090)"/>
    <property type="match status" value="1"/>
</dbReference>
<evidence type="ECO:0008006" key="9">
    <source>
        <dbReference type="Google" id="ProtNLM"/>
    </source>
</evidence>
<dbReference type="Gene3D" id="3.40.50.720">
    <property type="entry name" value="NAD(P)-binding Rossmann-like Domain"/>
    <property type="match status" value="2"/>
</dbReference>
<evidence type="ECO:0000259" key="6">
    <source>
        <dbReference type="Pfam" id="PF02826"/>
    </source>
</evidence>
<evidence type="ECO:0000256" key="1">
    <source>
        <dbReference type="ARBA" id="ARBA00005854"/>
    </source>
</evidence>
<dbReference type="EMBL" id="MUGV01000007">
    <property type="protein sequence ID" value="OXA81471.1"/>
    <property type="molecule type" value="Genomic_DNA"/>
</dbReference>
<dbReference type="InterPro" id="IPR036291">
    <property type="entry name" value="NAD(P)-bd_dom_sf"/>
</dbReference>
<dbReference type="SUPFAM" id="SSF51735">
    <property type="entry name" value="NAD(P)-binding Rossmann-fold domains"/>
    <property type="match status" value="1"/>
</dbReference>
<protein>
    <recommendedName>
        <fullName evidence="9">D-3-phosphoglycerate dehydrogenase</fullName>
    </recommendedName>
</protein>
<dbReference type="InterPro" id="IPR029753">
    <property type="entry name" value="D-isomer_DH_CS"/>
</dbReference>
<proteinExistence type="inferred from homology"/>
<keyword evidence="3" id="KW-0520">NAD</keyword>
<dbReference type="Proteomes" id="UP000198382">
    <property type="component" value="Unassembled WGS sequence"/>
</dbReference>
<dbReference type="PROSITE" id="PS00670">
    <property type="entry name" value="D_2_HYDROXYACID_DH_2"/>
    <property type="match status" value="1"/>
</dbReference>
<accession>A0ABX4BVN2</accession>
<reference evidence="7 8" key="1">
    <citation type="submission" date="2016-11" db="EMBL/GenBank/DDBJ databases">
        <title>Whole genomes of Flavobacteriaceae.</title>
        <authorList>
            <person name="Stine C."/>
            <person name="Li C."/>
            <person name="Tadesse D."/>
        </authorList>
    </citation>
    <scope>NUCLEOTIDE SEQUENCE [LARGE SCALE GENOMIC DNA]</scope>
    <source>
        <strain evidence="7 8">DSM 15937</strain>
    </source>
</reference>
<dbReference type="Pfam" id="PF02826">
    <property type="entry name" value="2-Hacid_dh_C"/>
    <property type="match status" value="1"/>
</dbReference>
<dbReference type="SUPFAM" id="SSF52283">
    <property type="entry name" value="Formate/glycerate dehydrogenase catalytic domain-like"/>
    <property type="match status" value="1"/>
</dbReference>